<dbReference type="EMBL" id="CH476626">
    <property type="protein sequence ID" value="EDO02792.1"/>
    <property type="molecule type" value="Genomic_DNA"/>
</dbReference>
<keyword evidence="2" id="KW-1185">Reference proteome</keyword>
<evidence type="ECO:0000313" key="1">
    <source>
        <dbReference type="EMBL" id="EDO02792.1"/>
    </source>
</evidence>
<dbReference type="Proteomes" id="UP000001312">
    <property type="component" value="Unassembled WGS sequence"/>
</dbReference>
<dbReference type="InParanoid" id="A7EIX6"/>
<proteinExistence type="predicted"/>
<gene>
    <name evidence="1" type="ORF">SS1G_05269</name>
</gene>
<organism evidence="1 2">
    <name type="scientific">Sclerotinia sclerotiorum (strain ATCC 18683 / 1980 / Ss-1)</name>
    <name type="common">White mold</name>
    <name type="synonym">Whetzelinia sclerotiorum</name>
    <dbReference type="NCBI Taxonomy" id="665079"/>
    <lineage>
        <taxon>Eukaryota</taxon>
        <taxon>Fungi</taxon>
        <taxon>Dikarya</taxon>
        <taxon>Ascomycota</taxon>
        <taxon>Pezizomycotina</taxon>
        <taxon>Leotiomycetes</taxon>
        <taxon>Helotiales</taxon>
        <taxon>Sclerotiniaceae</taxon>
        <taxon>Sclerotinia</taxon>
    </lineage>
</organism>
<dbReference type="RefSeq" id="XP_001593841.1">
    <property type="nucleotide sequence ID" value="XM_001593791.1"/>
</dbReference>
<dbReference type="KEGG" id="ssl:SS1G_05269"/>
<protein>
    <submittedName>
        <fullName evidence="1">Uncharacterized protein</fullName>
    </submittedName>
</protein>
<reference evidence="2" key="1">
    <citation type="journal article" date="2011" name="PLoS Genet.">
        <title>Genomic analysis of the necrotrophic fungal pathogens Sclerotinia sclerotiorum and Botrytis cinerea.</title>
        <authorList>
            <person name="Amselem J."/>
            <person name="Cuomo C.A."/>
            <person name="van Kan J.A."/>
            <person name="Viaud M."/>
            <person name="Benito E.P."/>
            <person name="Couloux A."/>
            <person name="Coutinho P.M."/>
            <person name="de Vries R.P."/>
            <person name="Dyer P.S."/>
            <person name="Fillinger S."/>
            <person name="Fournier E."/>
            <person name="Gout L."/>
            <person name="Hahn M."/>
            <person name="Kohn L."/>
            <person name="Lapalu N."/>
            <person name="Plummer K.M."/>
            <person name="Pradier J.M."/>
            <person name="Quevillon E."/>
            <person name="Sharon A."/>
            <person name="Simon A."/>
            <person name="ten Have A."/>
            <person name="Tudzynski B."/>
            <person name="Tudzynski P."/>
            <person name="Wincker P."/>
            <person name="Andrew M."/>
            <person name="Anthouard V."/>
            <person name="Beever R.E."/>
            <person name="Beffa R."/>
            <person name="Benoit I."/>
            <person name="Bouzid O."/>
            <person name="Brault B."/>
            <person name="Chen Z."/>
            <person name="Choquer M."/>
            <person name="Collemare J."/>
            <person name="Cotton P."/>
            <person name="Danchin E.G."/>
            <person name="Da Silva C."/>
            <person name="Gautier A."/>
            <person name="Giraud C."/>
            <person name="Giraud T."/>
            <person name="Gonzalez C."/>
            <person name="Grossetete S."/>
            <person name="Guldener U."/>
            <person name="Henrissat B."/>
            <person name="Howlett B.J."/>
            <person name="Kodira C."/>
            <person name="Kretschmer M."/>
            <person name="Lappartient A."/>
            <person name="Leroch M."/>
            <person name="Levis C."/>
            <person name="Mauceli E."/>
            <person name="Neuveglise C."/>
            <person name="Oeser B."/>
            <person name="Pearson M."/>
            <person name="Poulain J."/>
            <person name="Poussereau N."/>
            <person name="Quesneville H."/>
            <person name="Rascle C."/>
            <person name="Schumacher J."/>
            <person name="Segurens B."/>
            <person name="Sexton A."/>
            <person name="Silva E."/>
            <person name="Sirven C."/>
            <person name="Soanes D.M."/>
            <person name="Talbot N.J."/>
            <person name="Templeton M."/>
            <person name="Yandava C."/>
            <person name="Yarden O."/>
            <person name="Zeng Q."/>
            <person name="Rollins J.A."/>
            <person name="Lebrun M.H."/>
            <person name="Dickman M."/>
        </authorList>
    </citation>
    <scope>NUCLEOTIDE SEQUENCE [LARGE SCALE GENOMIC DNA]</scope>
    <source>
        <strain evidence="2">ATCC 18683 / 1980 / Ss-1</strain>
    </source>
</reference>
<name>A7EIX6_SCLS1</name>
<dbReference type="GeneID" id="5490005"/>
<dbReference type="AlphaFoldDB" id="A7EIX6"/>
<accession>A7EIX6</accession>
<evidence type="ECO:0000313" key="2">
    <source>
        <dbReference type="Proteomes" id="UP000001312"/>
    </source>
</evidence>
<dbReference type="HOGENOM" id="CLU_2623480_0_0_1"/>
<sequence length="78" mass="8525">MVSFSLLGFLEECDKDTSAGICSAFPLEQEAVIHTDHRNAILSASVREASSCNRKTLDARALAAYMERKPDYPSTICA</sequence>